<proteinExistence type="predicted"/>
<feature type="signal peptide" evidence="1">
    <location>
        <begin position="1"/>
        <end position="18"/>
    </location>
</feature>
<evidence type="ECO:0000256" key="1">
    <source>
        <dbReference type="SAM" id="SignalP"/>
    </source>
</evidence>
<dbReference type="GO" id="GO:0005549">
    <property type="term" value="F:odorant binding"/>
    <property type="evidence" value="ECO:0007669"/>
    <property type="project" value="InterPro"/>
</dbReference>
<reference evidence="2" key="1">
    <citation type="submission" date="2020-05" db="UniProtKB">
        <authorList>
            <consortium name="EnsemblMetazoa"/>
        </authorList>
    </citation>
    <scope>IDENTIFICATION</scope>
    <source>
        <strain evidence="2">USDA</strain>
    </source>
</reference>
<protein>
    <submittedName>
        <fullName evidence="2">Uncharacterized protein</fullName>
    </submittedName>
</protein>
<evidence type="ECO:0000313" key="2">
    <source>
        <dbReference type="EnsemblMetazoa" id="SCAU000042-PA"/>
    </source>
</evidence>
<dbReference type="EnsemblMetazoa" id="SCAU000042-RA">
    <property type="protein sequence ID" value="SCAU000042-PA"/>
    <property type="gene ID" value="SCAU000042"/>
</dbReference>
<accession>A0A1I8NLH4</accession>
<name>A0A1I8NLH4_STOCA</name>
<keyword evidence="3" id="KW-1185">Reference proteome</keyword>
<dbReference type="SUPFAM" id="SSF47565">
    <property type="entry name" value="Insect pheromone/odorant-binding proteins"/>
    <property type="match status" value="1"/>
</dbReference>
<organism evidence="2 3">
    <name type="scientific">Stomoxys calcitrans</name>
    <name type="common">Stable fly</name>
    <name type="synonym">Conops calcitrans</name>
    <dbReference type="NCBI Taxonomy" id="35570"/>
    <lineage>
        <taxon>Eukaryota</taxon>
        <taxon>Metazoa</taxon>
        <taxon>Ecdysozoa</taxon>
        <taxon>Arthropoda</taxon>
        <taxon>Hexapoda</taxon>
        <taxon>Insecta</taxon>
        <taxon>Pterygota</taxon>
        <taxon>Neoptera</taxon>
        <taxon>Endopterygota</taxon>
        <taxon>Diptera</taxon>
        <taxon>Brachycera</taxon>
        <taxon>Muscomorpha</taxon>
        <taxon>Muscoidea</taxon>
        <taxon>Muscidae</taxon>
        <taxon>Stomoxys</taxon>
    </lineage>
</organism>
<dbReference type="InterPro" id="IPR036728">
    <property type="entry name" value="PBP_GOBP_sf"/>
</dbReference>
<dbReference type="AlphaFoldDB" id="A0A1I8NLH4"/>
<dbReference type="Proteomes" id="UP000095300">
    <property type="component" value="Unassembled WGS sequence"/>
</dbReference>
<keyword evidence="1" id="KW-0732">Signal</keyword>
<feature type="chain" id="PRO_5015997952" evidence="1">
    <location>
        <begin position="19"/>
        <end position="126"/>
    </location>
</feature>
<sequence>MKIFCILLICSIVALGQSLKPNDWCSGQFLTNVINSCAGTYGAIAADIVDYRYLKPSRNEHIKCFRACQMIACAEYTGNGYFAANVPETTAYAFTRKNSNRYTWNLVKRVAVYCTRTIEAKPLTNM</sequence>
<dbReference type="VEuPathDB" id="VectorBase:SCAU000042"/>
<evidence type="ECO:0000313" key="3">
    <source>
        <dbReference type="Proteomes" id="UP000095300"/>
    </source>
</evidence>